<comment type="caution">
    <text evidence="7">The sequence shown here is derived from an EMBL/GenBank/DDBJ whole genome shotgun (WGS) entry which is preliminary data.</text>
</comment>
<comment type="subcellular location">
    <subcellularLocation>
        <location evidence="1">Secreted</location>
    </subcellularLocation>
</comment>
<feature type="domain" description="IGFBP N-terminal" evidence="6">
    <location>
        <begin position="64"/>
        <end position="154"/>
    </location>
</feature>
<dbReference type="PANTHER" id="PTHR14186:SF20">
    <property type="entry name" value="CYSTEINE-RICH MOTOR NEURON 1 PROTEIN-LIKE"/>
    <property type="match status" value="1"/>
</dbReference>
<evidence type="ECO:0000259" key="6">
    <source>
        <dbReference type="PROSITE" id="PS51323"/>
    </source>
</evidence>
<keyword evidence="4" id="KW-1015">Disulfide bond</keyword>
<evidence type="ECO:0000313" key="8">
    <source>
        <dbReference type="Proteomes" id="UP000886998"/>
    </source>
</evidence>
<dbReference type="Gene3D" id="4.10.40.20">
    <property type="match status" value="1"/>
</dbReference>
<dbReference type="Pfam" id="PF00219">
    <property type="entry name" value="IGFBP"/>
    <property type="match status" value="1"/>
</dbReference>
<evidence type="ECO:0000256" key="3">
    <source>
        <dbReference type="ARBA" id="ARBA00022729"/>
    </source>
</evidence>
<gene>
    <name evidence="7" type="primary">AVEN_245847_1</name>
    <name evidence="7" type="ORF">TNIN_380111</name>
</gene>
<organism evidence="7 8">
    <name type="scientific">Trichonephila inaurata madagascariensis</name>
    <dbReference type="NCBI Taxonomy" id="2747483"/>
    <lineage>
        <taxon>Eukaryota</taxon>
        <taxon>Metazoa</taxon>
        <taxon>Ecdysozoa</taxon>
        <taxon>Arthropoda</taxon>
        <taxon>Chelicerata</taxon>
        <taxon>Arachnida</taxon>
        <taxon>Araneae</taxon>
        <taxon>Araneomorphae</taxon>
        <taxon>Entelegynae</taxon>
        <taxon>Araneoidea</taxon>
        <taxon>Nephilidae</taxon>
        <taxon>Trichonephila</taxon>
        <taxon>Trichonephila inaurata</taxon>
    </lineage>
</organism>
<evidence type="ECO:0000256" key="4">
    <source>
        <dbReference type="ARBA" id="ARBA00023157"/>
    </source>
</evidence>
<evidence type="ECO:0000313" key="7">
    <source>
        <dbReference type="EMBL" id="GFY69646.1"/>
    </source>
</evidence>
<dbReference type="Proteomes" id="UP000886998">
    <property type="component" value="Unassembled WGS sequence"/>
</dbReference>
<evidence type="ECO:0000256" key="1">
    <source>
        <dbReference type="ARBA" id="ARBA00004613"/>
    </source>
</evidence>
<sequence length="268" mass="30940">MMKLYLSTKYFLYLTLLLVADCENIAKERKIIDSTSSIVEICNHSSQTDQELHRFKRFYFPTDAPLHCPPCERIHCYKTKKRRIHCKGGMTSGICGCCKVCAKLEGEECGGQHNYLGKCDKGFMCEPQEPRIINFIRNGIENTYKVEKGICKKGHSNTYHSQEICKPKCDPEYCIKNLRGICSAKENAETFRECQGLCQHTSCRACKFLEPDQQCRACAKDDFQCIRNFGRCIRKDACKVKDYPCGRKNFLRKIENRFQCQVPACKLQ</sequence>
<dbReference type="InterPro" id="IPR011390">
    <property type="entry name" value="IGFBP_rP_mac25"/>
</dbReference>
<feature type="chain" id="PRO_5036493836" evidence="5">
    <location>
        <begin position="23"/>
        <end position="268"/>
    </location>
</feature>
<dbReference type="OrthoDB" id="5976811at2759"/>
<dbReference type="GO" id="GO:0005576">
    <property type="term" value="C:extracellular region"/>
    <property type="evidence" value="ECO:0007669"/>
    <property type="project" value="UniProtKB-SubCell"/>
</dbReference>
<accession>A0A8X6YEP0</accession>
<reference evidence="7" key="1">
    <citation type="submission" date="2020-08" db="EMBL/GenBank/DDBJ databases">
        <title>Multicomponent nature underlies the extraordinary mechanical properties of spider dragline silk.</title>
        <authorList>
            <person name="Kono N."/>
            <person name="Nakamura H."/>
            <person name="Mori M."/>
            <person name="Yoshida Y."/>
            <person name="Ohtoshi R."/>
            <person name="Malay A.D."/>
            <person name="Moran D.A.P."/>
            <person name="Tomita M."/>
            <person name="Numata K."/>
            <person name="Arakawa K."/>
        </authorList>
    </citation>
    <scope>NUCLEOTIDE SEQUENCE</scope>
</reference>
<evidence type="ECO:0000256" key="2">
    <source>
        <dbReference type="ARBA" id="ARBA00022525"/>
    </source>
</evidence>
<dbReference type="SUPFAM" id="SSF57184">
    <property type="entry name" value="Growth factor receptor domain"/>
    <property type="match status" value="1"/>
</dbReference>
<dbReference type="PANTHER" id="PTHR14186">
    <property type="entry name" value="INSULIN-LIKE GROWTH FACTOR BINDING PROTEIN-RELATED"/>
    <property type="match status" value="1"/>
</dbReference>
<dbReference type="InterPro" id="IPR000867">
    <property type="entry name" value="IGFBP-like"/>
</dbReference>
<keyword evidence="3 5" id="KW-0732">Signal</keyword>
<feature type="signal peptide" evidence="5">
    <location>
        <begin position="1"/>
        <end position="22"/>
    </location>
</feature>
<evidence type="ECO:0000256" key="5">
    <source>
        <dbReference type="SAM" id="SignalP"/>
    </source>
</evidence>
<dbReference type="SMART" id="SM00121">
    <property type="entry name" value="IB"/>
    <property type="match status" value="1"/>
</dbReference>
<name>A0A8X6YEP0_9ARAC</name>
<dbReference type="PROSITE" id="PS51323">
    <property type="entry name" value="IGFBP_N_2"/>
    <property type="match status" value="1"/>
</dbReference>
<proteinExistence type="predicted"/>
<keyword evidence="8" id="KW-1185">Reference proteome</keyword>
<dbReference type="GO" id="GO:0009966">
    <property type="term" value="P:regulation of signal transduction"/>
    <property type="evidence" value="ECO:0007669"/>
    <property type="project" value="TreeGrafter"/>
</dbReference>
<dbReference type="EMBL" id="BMAV01017728">
    <property type="protein sequence ID" value="GFY69646.1"/>
    <property type="molecule type" value="Genomic_DNA"/>
</dbReference>
<dbReference type="InterPro" id="IPR009030">
    <property type="entry name" value="Growth_fac_rcpt_cys_sf"/>
</dbReference>
<dbReference type="AlphaFoldDB" id="A0A8X6YEP0"/>
<keyword evidence="2" id="KW-0964">Secreted</keyword>
<dbReference type="GO" id="GO:0001558">
    <property type="term" value="P:regulation of cell growth"/>
    <property type="evidence" value="ECO:0007669"/>
    <property type="project" value="InterPro"/>
</dbReference>
<protein>
    <submittedName>
        <fullName evidence="7">IGFBP N-terminal domain-containing protein</fullName>
    </submittedName>
</protein>
<dbReference type="GO" id="GO:0005520">
    <property type="term" value="F:insulin-like growth factor binding"/>
    <property type="evidence" value="ECO:0007669"/>
    <property type="project" value="InterPro"/>
</dbReference>